<dbReference type="OrthoDB" id="1683192at2"/>
<organism evidence="2 3">
    <name type="scientific">Brevibacillus reuszeri</name>
    <dbReference type="NCBI Taxonomy" id="54915"/>
    <lineage>
        <taxon>Bacteria</taxon>
        <taxon>Bacillati</taxon>
        <taxon>Bacillota</taxon>
        <taxon>Bacilli</taxon>
        <taxon>Bacillales</taxon>
        <taxon>Paenibacillaceae</taxon>
        <taxon>Brevibacillus</taxon>
    </lineage>
</organism>
<sequence>MRIMLFNEILYDGPNISQITDIFNHAYTLIADKGLVYSHITIDGIEIYEDPLENLFTGRETVEIVEIKAISEEQFKENLLCSIEEYVTRAIPELERLSEKFYINPDTSAWNGISDLLEGIQWIENVAMFFANNGSSEKNDHMMQKFNISSEVKLLEGAVFQNDLVLVGDILKYEILPRFTDIEHAVGKVLKPKKEVENNVVN</sequence>
<dbReference type="EMBL" id="LGIQ01000009">
    <property type="protein sequence ID" value="KNB71896.1"/>
    <property type="molecule type" value="Genomic_DNA"/>
</dbReference>
<name>A0A0K9YT83_9BACL</name>
<dbReference type="Proteomes" id="UP000036834">
    <property type="component" value="Unassembled WGS sequence"/>
</dbReference>
<reference evidence="1 4" key="3">
    <citation type="submission" date="2019-06" db="EMBL/GenBank/DDBJ databases">
        <title>Whole genome shotgun sequence of Brevibacillus reuszeri NBRC 15719.</title>
        <authorList>
            <person name="Hosoyama A."/>
            <person name="Uohara A."/>
            <person name="Ohji S."/>
            <person name="Ichikawa N."/>
        </authorList>
    </citation>
    <scope>NUCLEOTIDE SEQUENCE [LARGE SCALE GENOMIC DNA]</scope>
    <source>
        <strain evidence="1 4">NBRC 15719</strain>
    </source>
</reference>
<dbReference type="EMBL" id="BJON01000005">
    <property type="protein sequence ID" value="GED67579.1"/>
    <property type="molecule type" value="Genomic_DNA"/>
</dbReference>
<dbReference type="PATRIC" id="fig|54915.3.peg.4033"/>
<dbReference type="Proteomes" id="UP000319578">
    <property type="component" value="Unassembled WGS sequence"/>
</dbReference>
<comment type="caution">
    <text evidence="2">The sequence shown here is derived from an EMBL/GenBank/DDBJ whole genome shotgun (WGS) entry which is preliminary data.</text>
</comment>
<gene>
    <name evidence="2" type="ORF">ADS79_24440</name>
    <name evidence="1" type="ORF">BRE01_12810</name>
</gene>
<evidence type="ECO:0000313" key="2">
    <source>
        <dbReference type="EMBL" id="KNB71896.1"/>
    </source>
</evidence>
<accession>A0A0K9YT83</accession>
<dbReference type="RefSeq" id="WP_049740937.1">
    <property type="nucleotide sequence ID" value="NZ_BJON01000005.1"/>
</dbReference>
<dbReference type="STRING" id="54915.ADS79_24440"/>
<dbReference type="AlphaFoldDB" id="A0A0K9YT83"/>
<proteinExistence type="predicted"/>
<reference evidence="2" key="2">
    <citation type="submission" date="2015-07" db="EMBL/GenBank/DDBJ databases">
        <title>MeaNS - Measles Nucleotide Surveillance Program.</title>
        <authorList>
            <person name="Tran T."/>
            <person name="Druce J."/>
        </authorList>
    </citation>
    <scope>NUCLEOTIDE SEQUENCE</scope>
    <source>
        <strain evidence="2">DSM 9887</strain>
    </source>
</reference>
<evidence type="ECO:0000313" key="4">
    <source>
        <dbReference type="Proteomes" id="UP000319578"/>
    </source>
</evidence>
<evidence type="ECO:0000313" key="1">
    <source>
        <dbReference type="EMBL" id="GED67579.1"/>
    </source>
</evidence>
<keyword evidence="4" id="KW-1185">Reference proteome</keyword>
<evidence type="ECO:0000313" key="3">
    <source>
        <dbReference type="Proteomes" id="UP000036834"/>
    </source>
</evidence>
<protein>
    <submittedName>
        <fullName evidence="2">Uncharacterized protein</fullName>
    </submittedName>
</protein>
<reference evidence="3" key="1">
    <citation type="submission" date="2015-07" db="EMBL/GenBank/DDBJ databases">
        <title>Genome sequencing project for genomic taxonomy and phylogenomics of Bacillus-like bacteria.</title>
        <authorList>
            <person name="Liu B."/>
            <person name="Wang J."/>
            <person name="Zhu Y."/>
            <person name="Liu G."/>
            <person name="Chen Q."/>
            <person name="Chen Z."/>
            <person name="Lan J."/>
            <person name="Che J."/>
            <person name="Ge C."/>
            <person name="Shi H."/>
            <person name="Pan Z."/>
            <person name="Liu X."/>
        </authorList>
    </citation>
    <scope>NUCLEOTIDE SEQUENCE [LARGE SCALE GENOMIC DNA]</scope>
    <source>
        <strain evidence="3">DSM 9887</strain>
    </source>
</reference>